<gene>
    <name evidence="1" type="ORF">GJU40_00115</name>
</gene>
<organism evidence="1 2">
    <name type="scientific">Metabacillus lacus</name>
    <dbReference type="NCBI Taxonomy" id="1983721"/>
    <lineage>
        <taxon>Bacteria</taxon>
        <taxon>Bacillati</taxon>
        <taxon>Bacillota</taxon>
        <taxon>Bacilli</taxon>
        <taxon>Bacillales</taxon>
        <taxon>Bacillaceae</taxon>
        <taxon>Metabacillus</taxon>
    </lineage>
</organism>
<dbReference type="Proteomes" id="UP000448867">
    <property type="component" value="Unassembled WGS sequence"/>
</dbReference>
<dbReference type="InterPro" id="IPR021297">
    <property type="entry name" value="YlqD"/>
</dbReference>
<evidence type="ECO:0008006" key="3">
    <source>
        <dbReference type="Google" id="ProtNLM"/>
    </source>
</evidence>
<dbReference type="AlphaFoldDB" id="A0A7X2IVW2"/>
<dbReference type="RefSeq" id="WP_154305649.1">
    <property type="nucleotide sequence ID" value="NZ_WKKI01000001.1"/>
</dbReference>
<evidence type="ECO:0000313" key="1">
    <source>
        <dbReference type="EMBL" id="MRX70570.1"/>
    </source>
</evidence>
<sequence length="125" mass="14835">MNILQKVTIKQILTENSKEKLLHSFIHKKEQLQKEYEQLHFQLKKAEGRQSPSLKRQFELERERKKEKIEIIDFQIQQLSILPIGSELIEQEKQAIIEVNVGDNWNEMNSEKTVVIKDGIVIEIR</sequence>
<comment type="caution">
    <text evidence="1">The sequence shown here is derived from an EMBL/GenBank/DDBJ whole genome shotgun (WGS) entry which is preliminary data.</text>
</comment>
<keyword evidence="2" id="KW-1185">Reference proteome</keyword>
<dbReference type="Gene3D" id="6.10.140.1110">
    <property type="match status" value="1"/>
</dbReference>
<evidence type="ECO:0000313" key="2">
    <source>
        <dbReference type="Proteomes" id="UP000448867"/>
    </source>
</evidence>
<reference evidence="1 2" key="1">
    <citation type="submission" date="2019-11" db="EMBL/GenBank/DDBJ databases">
        <title>Bacillus lacus genome.</title>
        <authorList>
            <person name="Allen C.J."/>
            <person name="Newman J.D."/>
        </authorList>
    </citation>
    <scope>NUCLEOTIDE SEQUENCE [LARGE SCALE GENOMIC DNA]</scope>
    <source>
        <strain evidence="1 2">KCTC 33946</strain>
    </source>
</reference>
<accession>A0A7X2IVW2</accession>
<dbReference type="EMBL" id="WKKI01000001">
    <property type="protein sequence ID" value="MRX70570.1"/>
    <property type="molecule type" value="Genomic_DNA"/>
</dbReference>
<proteinExistence type="predicted"/>
<dbReference type="OrthoDB" id="2375961at2"/>
<name>A0A7X2IVW2_9BACI</name>
<dbReference type="Pfam" id="PF11068">
    <property type="entry name" value="YlqD"/>
    <property type="match status" value="1"/>
</dbReference>
<protein>
    <recommendedName>
        <fullName evidence="3">YlqD protein</fullName>
    </recommendedName>
</protein>